<dbReference type="EMBL" id="CAUWAG010000007">
    <property type="protein sequence ID" value="CAJ2505059.1"/>
    <property type="molecule type" value="Genomic_DNA"/>
</dbReference>
<protein>
    <submittedName>
        <fullName evidence="2">Uu.00g124530.m01.CDS01</fullName>
    </submittedName>
</protein>
<name>A0AAI8VHI1_9PEZI</name>
<keyword evidence="3" id="KW-1185">Reference proteome</keyword>
<organism evidence="2 3">
    <name type="scientific">Anthostomella pinea</name>
    <dbReference type="NCBI Taxonomy" id="933095"/>
    <lineage>
        <taxon>Eukaryota</taxon>
        <taxon>Fungi</taxon>
        <taxon>Dikarya</taxon>
        <taxon>Ascomycota</taxon>
        <taxon>Pezizomycotina</taxon>
        <taxon>Sordariomycetes</taxon>
        <taxon>Xylariomycetidae</taxon>
        <taxon>Xylariales</taxon>
        <taxon>Xylariaceae</taxon>
        <taxon>Anthostomella</taxon>
    </lineage>
</organism>
<evidence type="ECO:0000256" key="1">
    <source>
        <dbReference type="SAM" id="MobiDB-lite"/>
    </source>
</evidence>
<sequence>MADSKATMSASTGAIPTKKSLWWTPEDPMDEFDQPETQKQPSAARIANLSKRPDLVAMGVINPATARDIHGKWRARYDAPPWLTFDDSIINTDVNGFVLNEREMAICGLGHCQFTYHCDKPIRDTNPAPTYRCQWEPRASPYKTVDLVAAKLIDPNTSLDNLGRLRIKAPAADPRLIDTDINGYYFTFDEKTTLNISVSQDVTKFSYDVCAL</sequence>
<evidence type="ECO:0000313" key="2">
    <source>
        <dbReference type="EMBL" id="CAJ2505059.1"/>
    </source>
</evidence>
<feature type="compositionally biased region" description="Polar residues" evidence="1">
    <location>
        <begin position="1"/>
        <end position="14"/>
    </location>
</feature>
<evidence type="ECO:0000313" key="3">
    <source>
        <dbReference type="Proteomes" id="UP001295740"/>
    </source>
</evidence>
<proteinExistence type="predicted"/>
<feature type="region of interest" description="Disordered" evidence="1">
    <location>
        <begin position="1"/>
        <end position="43"/>
    </location>
</feature>
<accession>A0AAI8VHI1</accession>
<gene>
    <name evidence="2" type="ORF">KHLLAP_LOCUS5527</name>
</gene>
<dbReference type="Proteomes" id="UP001295740">
    <property type="component" value="Unassembled WGS sequence"/>
</dbReference>
<reference evidence="2" key="1">
    <citation type="submission" date="2023-10" db="EMBL/GenBank/DDBJ databases">
        <authorList>
            <person name="Hackl T."/>
        </authorList>
    </citation>
    <scope>NUCLEOTIDE SEQUENCE</scope>
</reference>
<comment type="caution">
    <text evidence="2">The sequence shown here is derived from an EMBL/GenBank/DDBJ whole genome shotgun (WGS) entry which is preliminary data.</text>
</comment>
<dbReference type="AlphaFoldDB" id="A0AAI8VHI1"/>